<sequence>MRIIPPPCPPDAELQSTAKLTDTNDFVNALADRSIYRDDKYITSRKRVTLQGIKNDRTETYPSLYG</sequence>
<dbReference type="Proteomes" id="UP000266673">
    <property type="component" value="Unassembled WGS sequence"/>
</dbReference>
<dbReference type="AlphaFoldDB" id="A0A397UTX2"/>
<organism evidence="1 2">
    <name type="scientific">Gigaspora rosea</name>
    <dbReference type="NCBI Taxonomy" id="44941"/>
    <lineage>
        <taxon>Eukaryota</taxon>
        <taxon>Fungi</taxon>
        <taxon>Fungi incertae sedis</taxon>
        <taxon>Mucoromycota</taxon>
        <taxon>Glomeromycotina</taxon>
        <taxon>Glomeromycetes</taxon>
        <taxon>Diversisporales</taxon>
        <taxon>Gigasporaceae</taxon>
        <taxon>Gigaspora</taxon>
    </lineage>
</organism>
<reference evidence="1 2" key="1">
    <citation type="submission" date="2018-06" db="EMBL/GenBank/DDBJ databases">
        <title>Comparative genomics reveals the genomic features of Rhizophagus irregularis, R. cerebriforme, R. diaphanum and Gigaspora rosea, and their symbiotic lifestyle signature.</title>
        <authorList>
            <person name="Morin E."/>
            <person name="San Clemente H."/>
            <person name="Chen E.C.H."/>
            <person name="De La Providencia I."/>
            <person name="Hainaut M."/>
            <person name="Kuo A."/>
            <person name="Kohler A."/>
            <person name="Murat C."/>
            <person name="Tang N."/>
            <person name="Roy S."/>
            <person name="Loubradou J."/>
            <person name="Henrissat B."/>
            <person name="Grigoriev I.V."/>
            <person name="Corradi N."/>
            <person name="Roux C."/>
            <person name="Martin F.M."/>
        </authorList>
    </citation>
    <scope>NUCLEOTIDE SEQUENCE [LARGE SCALE GENOMIC DNA]</scope>
    <source>
        <strain evidence="1 2">DAOM 194757</strain>
    </source>
</reference>
<evidence type="ECO:0000313" key="1">
    <source>
        <dbReference type="EMBL" id="RIB13674.1"/>
    </source>
</evidence>
<accession>A0A397UTX2</accession>
<evidence type="ECO:0000313" key="2">
    <source>
        <dbReference type="Proteomes" id="UP000266673"/>
    </source>
</evidence>
<keyword evidence="2" id="KW-1185">Reference proteome</keyword>
<name>A0A397UTX2_9GLOM</name>
<gene>
    <name evidence="1" type="ORF">C2G38_2197189</name>
</gene>
<comment type="caution">
    <text evidence="1">The sequence shown here is derived from an EMBL/GenBank/DDBJ whole genome shotgun (WGS) entry which is preliminary data.</text>
</comment>
<proteinExistence type="predicted"/>
<protein>
    <submittedName>
        <fullName evidence="1">Uncharacterized protein</fullName>
    </submittedName>
</protein>
<dbReference type="EMBL" id="QKWP01000901">
    <property type="protein sequence ID" value="RIB13674.1"/>
    <property type="molecule type" value="Genomic_DNA"/>
</dbReference>